<dbReference type="AlphaFoldDB" id="A0A8J5LWF3"/>
<reference evidence="3 4" key="1">
    <citation type="submission" date="2020-08" db="EMBL/GenBank/DDBJ databases">
        <title>Plant Genome Project.</title>
        <authorList>
            <person name="Zhang R.-G."/>
        </authorList>
    </citation>
    <scope>NUCLEOTIDE SEQUENCE [LARGE SCALE GENOMIC DNA]</scope>
    <source>
        <tissue evidence="3">Rhizome</tissue>
    </source>
</reference>
<feature type="compositionally biased region" description="Low complexity" evidence="1">
    <location>
        <begin position="168"/>
        <end position="181"/>
    </location>
</feature>
<dbReference type="PANTHER" id="PTHR33779">
    <property type="entry name" value="EXPRESSED PROTEIN"/>
    <property type="match status" value="1"/>
</dbReference>
<keyword evidence="4" id="KW-1185">Reference proteome</keyword>
<name>A0A8J5LWF3_ZINOF</name>
<evidence type="ECO:0000313" key="4">
    <source>
        <dbReference type="Proteomes" id="UP000734854"/>
    </source>
</evidence>
<evidence type="ECO:0000313" key="3">
    <source>
        <dbReference type="EMBL" id="KAG6538008.1"/>
    </source>
</evidence>
<feature type="region of interest" description="Disordered" evidence="1">
    <location>
        <begin position="168"/>
        <end position="209"/>
    </location>
</feature>
<organism evidence="3 4">
    <name type="scientific">Zingiber officinale</name>
    <name type="common">Ginger</name>
    <name type="synonym">Amomum zingiber</name>
    <dbReference type="NCBI Taxonomy" id="94328"/>
    <lineage>
        <taxon>Eukaryota</taxon>
        <taxon>Viridiplantae</taxon>
        <taxon>Streptophyta</taxon>
        <taxon>Embryophyta</taxon>
        <taxon>Tracheophyta</taxon>
        <taxon>Spermatophyta</taxon>
        <taxon>Magnoliopsida</taxon>
        <taxon>Liliopsida</taxon>
        <taxon>Zingiberales</taxon>
        <taxon>Zingiberaceae</taxon>
        <taxon>Zingiber</taxon>
    </lineage>
</organism>
<dbReference type="Proteomes" id="UP000734854">
    <property type="component" value="Unassembled WGS sequence"/>
</dbReference>
<dbReference type="OrthoDB" id="1935489at2759"/>
<feature type="compositionally biased region" description="Low complexity" evidence="1">
    <location>
        <begin position="194"/>
        <end position="208"/>
    </location>
</feature>
<dbReference type="Pfam" id="PF25054">
    <property type="entry name" value="PHD_pln"/>
    <property type="match status" value="1"/>
</dbReference>
<dbReference type="PANTHER" id="PTHR33779:SF1">
    <property type="entry name" value="EXPRESSED PROTEIN"/>
    <property type="match status" value="1"/>
</dbReference>
<gene>
    <name evidence="3" type="ORF">ZIOFF_003111</name>
</gene>
<comment type="caution">
    <text evidence="3">The sequence shown here is derived from an EMBL/GenBank/DDBJ whole genome shotgun (WGS) entry which is preliminary data.</text>
</comment>
<accession>A0A8J5LWF3</accession>
<evidence type="ECO:0000256" key="1">
    <source>
        <dbReference type="SAM" id="MobiDB-lite"/>
    </source>
</evidence>
<feature type="domain" description="PHD-type zinc finger plants" evidence="2">
    <location>
        <begin position="106"/>
        <end position="148"/>
    </location>
</feature>
<proteinExistence type="predicted"/>
<evidence type="ECO:0000259" key="2">
    <source>
        <dbReference type="Pfam" id="PF25054"/>
    </source>
</evidence>
<protein>
    <recommendedName>
        <fullName evidence="2">PHD-type zinc finger plants domain-containing protein</fullName>
    </recommendedName>
</protein>
<dbReference type="EMBL" id="JACMSC010000001">
    <property type="protein sequence ID" value="KAG6538008.1"/>
    <property type="molecule type" value="Genomic_DNA"/>
</dbReference>
<dbReference type="InterPro" id="IPR056874">
    <property type="entry name" value="PHD_dom_pln"/>
</dbReference>
<sequence>MPCVLLQPSIYSSNSPNQQAHNRGRKFYNLPTSESYLLLLKSPQPVLLLLIHLHPPLLFLTKQQKDQIFNFSPEPRSDFYSRFADPTPMASKGGPSSPAKPPAVCCMCGDEGLTQELFRCKLCLVRSQHRYCSNQYPNLEFYTLCNWCLREGSNSSRKEAVKEGYSNFNASNISSSGNNDSNDTDNDNREVNKNNTSTTTNASSSTSSGIKLHRVHFSSQLDNPIKKPRILNRSASDVTDRIRSTGEISPRLGKARQVFKAKVRRYKLLEEVSS</sequence>